<dbReference type="EMBL" id="QGKM01000001">
    <property type="protein sequence ID" value="PWR00696.1"/>
    <property type="molecule type" value="Genomic_DNA"/>
</dbReference>
<dbReference type="RefSeq" id="WP_109835677.1">
    <property type="nucleotide sequence ID" value="NZ_QGKM01000001.1"/>
</dbReference>
<gene>
    <name evidence="2" type="ORF">DKW60_00360</name>
</gene>
<dbReference type="OrthoDB" id="5614163at2"/>
<name>A0A317CPT2_9GAMM</name>
<dbReference type="Proteomes" id="UP000245539">
    <property type="component" value="Unassembled WGS sequence"/>
</dbReference>
<feature type="chain" id="PRO_5016462307" description="Cadherin-like domain-containing protein" evidence="1">
    <location>
        <begin position="23"/>
        <end position="627"/>
    </location>
</feature>
<dbReference type="Gene3D" id="2.60.40.3440">
    <property type="match status" value="2"/>
</dbReference>
<keyword evidence="1" id="KW-0732">Signal</keyword>
<proteinExistence type="predicted"/>
<feature type="signal peptide" evidence="1">
    <location>
        <begin position="1"/>
        <end position="22"/>
    </location>
</feature>
<keyword evidence="3" id="KW-1185">Reference proteome</keyword>
<accession>A0A317CPT2</accession>
<organism evidence="2 3">
    <name type="scientific">Leucothrix pacifica</name>
    <dbReference type="NCBI Taxonomy" id="1247513"/>
    <lineage>
        <taxon>Bacteria</taxon>
        <taxon>Pseudomonadati</taxon>
        <taxon>Pseudomonadota</taxon>
        <taxon>Gammaproteobacteria</taxon>
        <taxon>Thiotrichales</taxon>
        <taxon>Thiotrichaceae</taxon>
        <taxon>Leucothrix</taxon>
    </lineage>
</organism>
<protein>
    <recommendedName>
        <fullName evidence="4">Cadherin-like domain-containing protein</fullName>
    </recommendedName>
</protein>
<dbReference type="Pfam" id="PF17963">
    <property type="entry name" value="Big_9"/>
    <property type="match status" value="3"/>
</dbReference>
<reference evidence="2 3" key="1">
    <citation type="submission" date="2018-05" db="EMBL/GenBank/DDBJ databases">
        <title>Leucothrix arctica sp. nov., isolated from Arctic seawater.</title>
        <authorList>
            <person name="Choi A."/>
            <person name="Baek K."/>
        </authorList>
    </citation>
    <scope>NUCLEOTIDE SEQUENCE [LARGE SCALE GENOMIC DNA]</scope>
    <source>
        <strain evidence="2 3">JCM 18388</strain>
    </source>
</reference>
<evidence type="ECO:0000256" key="1">
    <source>
        <dbReference type="SAM" id="SignalP"/>
    </source>
</evidence>
<sequence length="627" mass="70006">MKLLKKSLCTLAITLWANQLVASPWPTGIDDKVSLVQNWTISIPVLDNDIGHNLEISDFNATSVAWGSITLSEDKQSLNYKPRNNFVGTDEFWYVLKDDQGRTNAAKVVAEVVSSVWPEAKTDSVDATYDEVVKIPVLDNDIGTNLKVISVNEWSVNQGKAWISSNNEISYQQYGEARGKQQDEFWYVFEDQWGRKNSAKVIVSLTEKASTAWPTATPDEAVANNGLRVNIPVLENDIGDELKIEATNEWSQNGGKTRIIGDIIRYTPPANFSGTDSFWYVFVDNQGRTNSARVDVEVTENKEKSVVEFCDNTYETDGTKANTQLSNSSPLAPVSYPSTIYQYSYFTDEDGNRISSWVTDERAYYTERTDSESVLWMKVNGSVSRVSSIANGFEGQPFNPLASYQGAFYFVQEGRHLYSHDGGKLTHLGDLLLDLGAGNFYTYEDGHTPDDSEYINAATNLTWGAEHRGGAGDALHLEVLNLINPTDGATPIRKYTYLRISEDTGSQPIKIQTTTTYSSSNSYQNESNSSFYYFNGLDYYKYFFSDGTRDGVQFTSSNWEHTIKQSDNGVVLESTGGVISKFVEDRGRLFIITDAFDPGPFFSNAYQSKLFVVNNTTDELVELAGCE</sequence>
<dbReference type="AlphaFoldDB" id="A0A317CPT2"/>
<evidence type="ECO:0000313" key="2">
    <source>
        <dbReference type="EMBL" id="PWR00696.1"/>
    </source>
</evidence>
<evidence type="ECO:0000313" key="3">
    <source>
        <dbReference type="Proteomes" id="UP000245539"/>
    </source>
</evidence>
<comment type="caution">
    <text evidence="2">The sequence shown here is derived from an EMBL/GenBank/DDBJ whole genome shotgun (WGS) entry which is preliminary data.</text>
</comment>
<evidence type="ECO:0008006" key="4">
    <source>
        <dbReference type="Google" id="ProtNLM"/>
    </source>
</evidence>